<evidence type="ECO:0000256" key="4">
    <source>
        <dbReference type="SAM" id="Phobius"/>
    </source>
</evidence>
<dbReference type="Gene3D" id="3.30.420.40">
    <property type="match status" value="2"/>
</dbReference>
<evidence type="ECO:0000313" key="6">
    <source>
        <dbReference type="Proteomes" id="UP001432190"/>
    </source>
</evidence>
<feature type="transmembrane region" description="Helical" evidence="4">
    <location>
        <begin position="503"/>
        <end position="522"/>
    </location>
</feature>
<sequence length="633" mass="64825">MRAWEARLSIDCGTATTTAVLAWPDGSSTSLSFDAAPYLPSAVYVSPGGEVWTGQQARQAAVAEPSRLIPSPRRPADDSLTVEGTTVDALEVAAAPLRRVAVEAEQVAGGPVRDVRLVVPAGWGPRRRTWMRQVAHRAGLPQPRLVEAPVAVAGHLLATDVQLPVGAFIVICDVGAGAEISVLRRGAAGFEVLATLADAAAGGTAIDEAVAATLTDPDVPGDGAGWSTTVESARAAKEALAAHPAVTVPLPDRPPVVANSAMLEQAAGPVLQRVAQLTQETMTAAELTATDVAGVYCVGGSTHLPQLAQAIAARTGITPSVVPEPASAAVRGAADAGAAGPGAADRVEVEVPPVRRAAAIAVPGFASLALIWQCLMTAEQHSTLNIYFWVDLNWGEFTMATVMALLACLAAGTVLGSLIAARSPSPGTRTEGGRVGIGILAAVSLGTAIAGLYAVVASQYFGQPVGRFLSWALWPIAPIAVIAVAMAVVAARQWRAPHGGWSALLAAPTGSVVTATLGMGLVQYSLTAERWPELLLWIDVAGRVGGLLLGVGVVMALVAPLMFRLILAAPLAVITAAIVSDQAAGILGVTYAVAVAVWWAARLWTRIIRPAPHRPAEQPPAMIPAGIPTAGGR</sequence>
<protein>
    <submittedName>
        <fullName evidence="5">Hsp70 family protein</fullName>
    </submittedName>
</protein>
<feature type="transmembrane region" description="Helical" evidence="4">
    <location>
        <begin position="357"/>
        <end position="378"/>
    </location>
</feature>
<keyword evidence="4" id="KW-1133">Transmembrane helix</keyword>
<dbReference type="PANTHER" id="PTHR42749:SF1">
    <property type="entry name" value="CELL SHAPE-DETERMINING PROTEIN MREB"/>
    <property type="match status" value="1"/>
</dbReference>
<evidence type="ECO:0000256" key="2">
    <source>
        <dbReference type="ARBA" id="ARBA00022840"/>
    </source>
</evidence>
<keyword evidence="4" id="KW-0812">Transmembrane</keyword>
<dbReference type="Gene3D" id="3.90.640.10">
    <property type="entry name" value="Actin, Chain A, domain 4"/>
    <property type="match status" value="1"/>
</dbReference>
<keyword evidence="1" id="KW-0547">Nucleotide-binding</keyword>
<dbReference type="SUPFAM" id="SSF53067">
    <property type="entry name" value="Actin-like ATPase domain"/>
    <property type="match status" value="2"/>
</dbReference>
<dbReference type="Pfam" id="PF00012">
    <property type="entry name" value="HSP70"/>
    <property type="match status" value="1"/>
</dbReference>
<feature type="transmembrane region" description="Helical" evidence="4">
    <location>
        <begin position="585"/>
        <end position="604"/>
    </location>
</feature>
<keyword evidence="4" id="KW-0472">Membrane</keyword>
<accession>A0ABZ1S5I5</accession>
<dbReference type="RefSeq" id="WP_328851280.1">
    <property type="nucleotide sequence ID" value="NZ_CP108084.1"/>
</dbReference>
<keyword evidence="3" id="KW-0143">Chaperone</keyword>
<dbReference type="PANTHER" id="PTHR42749">
    <property type="entry name" value="CELL SHAPE-DETERMINING PROTEIN MREB"/>
    <property type="match status" value="1"/>
</dbReference>
<keyword evidence="2" id="KW-0067">ATP-binding</keyword>
<reference evidence="5" key="1">
    <citation type="submission" date="2022-10" db="EMBL/GenBank/DDBJ databases">
        <title>The complete genomes of actinobacterial strains from the NBC collection.</title>
        <authorList>
            <person name="Joergensen T.S."/>
            <person name="Alvarez Arevalo M."/>
            <person name="Sterndorff E.B."/>
            <person name="Faurdal D."/>
            <person name="Vuksanovic O."/>
            <person name="Mourched A.-S."/>
            <person name="Charusanti P."/>
            <person name="Shaw S."/>
            <person name="Blin K."/>
            <person name="Weber T."/>
        </authorList>
    </citation>
    <scope>NUCLEOTIDE SEQUENCE</scope>
    <source>
        <strain evidence="5">NBC_00256</strain>
    </source>
</reference>
<keyword evidence="6" id="KW-1185">Reference proteome</keyword>
<dbReference type="EMBL" id="CP108084">
    <property type="protein sequence ID" value="WUP48978.1"/>
    <property type="molecule type" value="Genomic_DNA"/>
</dbReference>
<feature type="transmembrane region" description="Helical" evidence="4">
    <location>
        <begin position="468"/>
        <end position="491"/>
    </location>
</feature>
<feature type="transmembrane region" description="Helical" evidence="4">
    <location>
        <begin position="433"/>
        <end position="456"/>
    </location>
</feature>
<evidence type="ECO:0000313" key="5">
    <source>
        <dbReference type="EMBL" id="WUP48978.1"/>
    </source>
</evidence>
<feature type="transmembrane region" description="Helical" evidence="4">
    <location>
        <begin position="398"/>
        <end position="421"/>
    </location>
</feature>
<organism evidence="5 6">
    <name type="scientific">Micromonospora globbae</name>
    <dbReference type="NCBI Taxonomy" id="1894969"/>
    <lineage>
        <taxon>Bacteria</taxon>
        <taxon>Bacillati</taxon>
        <taxon>Actinomycetota</taxon>
        <taxon>Actinomycetes</taxon>
        <taxon>Micromonosporales</taxon>
        <taxon>Micromonosporaceae</taxon>
        <taxon>Micromonospora</taxon>
    </lineage>
</organism>
<dbReference type="InterPro" id="IPR043129">
    <property type="entry name" value="ATPase_NBD"/>
</dbReference>
<name>A0ABZ1S5I5_9ACTN</name>
<evidence type="ECO:0000256" key="1">
    <source>
        <dbReference type="ARBA" id="ARBA00022741"/>
    </source>
</evidence>
<evidence type="ECO:0000256" key="3">
    <source>
        <dbReference type="ARBA" id="ARBA00023186"/>
    </source>
</evidence>
<dbReference type="Proteomes" id="UP001432190">
    <property type="component" value="Chromosome"/>
</dbReference>
<dbReference type="InterPro" id="IPR013126">
    <property type="entry name" value="Hsp_70_fam"/>
</dbReference>
<proteinExistence type="predicted"/>
<gene>
    <name evidence="5" type="ORF">OG994_25965</name>
</gene>